<proteinExistence type="inferred from homology"/>
<comment type="similarity">
    <text evidence="1">Belongs to the protein-tyrosine phosphatase family.</text>
</comment>
<protein>
    <submittedName>
        <fullName evidence="4">Tyrosine-protein phosphatase</fullName>
    </submittedName>
</protein>
<dbReference type="InterPro" id="IPR000387">
    <property type="entry name" value="Tyr_Pase_dom"/>
</dbReference>
<evidence type="ECO:0000313" key="5">
    <source>
        <dbReference type="Proteomes" id="UP000675940"/>
    </source>
</evidence>
<comment type="caution">
    <text evidence="4">The sequence shown here is derived from an EMBL/GenBank/DDBJ whole genome shotgun (WGS) entry which is preliminary data.</text>
</comment>
<dbReference type="PROSITE" id="PS50056">
    <property type="entry name" value="TYR_PHOSPHATASE_2"/>
    <property type="match status" value="1"/>
</dbReference>
<organism evidence="4 5">
    <name type="scientific">Sagittula salina</name>
    <dbReference type="NCBI Taxonomy" id="2820268"/>
    <lineage>
        <taxon>Bacteria</taxon>
        <taxon>Pseudomonadati</taxon>
        <taxon>Pseudomonadota</taxon>
        <taxon>Alphaproteobacteria</taxon>
        <taxon>Rhodobacterales</taxon>
        <taxon>Roseobacteraceae</taxon>
        <taxon>Sagittula</taxon>
    </lineage>
</organism>
<dbReference type="AlphaFoldDB" id="A0A940MRI4"/>
<evidence type="ECO:0000256" key="2">
    <source>
        <dbReference type="ARBA" id="ARBA00022801"/>
    </source>
</evidence>
<keyword evidence="5" id="KW-1185">Reference proteome</keyword>
<keyword evidence="2" id="KW-0378">Hydrolase</keyword>
<dbReference type="EMBL" id="JAGISH010000007">
    <property type="protein sequence ID" value="MBP0483383.1"/>
    <property type="molecule type" value="Genomic_DNA"/>
</dbReference>
<dbReference type="SUPFAM" id="SSF52799">
    <property type="entry name" value="(Phosphotyrosine protein) phosphatases II"/>
    <property type="match status" value="1"/>
</dbReference>
<dbReference type="Gene3D" id="3.90.190.10">
    <property type="entry name" value="Protein tyrosine phosphatase superfamily"/>
    <property type="match status" value="1"/>
</dbReference>
<dbReference type="GO" id="GO:0016791">
    <property type="term" value="F:phosphatase activity"/>
    <property type="evidence" value="ECO:0007669"/>
    <property type="project" value="TreeGrafter"/>
</dbReference>
<accession>A0A940MRI4</accession>
<reference evidence="4" key="1">
    <citation type="submission" date="2021-03" db="EMBL/GenBank/DDBJ databases">
        <title>Sagittula salina sp. nov. strain M10.9X isolated from the marine waste.</title>
        <authorList>
            <person name="Satari L."/>
            <person name="Molina-Menor E."/>
            <person name="Vidal-Verdu A."/>
            <person name="Pascual J."/>
            <person name="Pereto J."/>
            <person name="Porcar M."/>
        </authorList>
    </citation>
    <scope>NUCLEOTIDE SEQUENCE</scope>
    <source>
        <strain evidence="4">M10.9X</strain>
    </source>
</reference>
<evidence type="ECO:0000256" key="1">
    <source>
        <dbReference type="ARBA" id="ARBA00009580"/>
    </source>
</evidence>
<dbReference type="RefSeq" id="WP_209361337.1">
    <property type="nucleotide sequence ID" value="NZ_JAGISH010000007.1"/>
</dbReference>
<dbReference type="Pfam" id="PF22784">
    <property type="entry name" value="PTP-SAK"/>
    <property type="match status" value="1"/>
</dbReference>
<gene>
    <name evidence="4" type="ORF">J5474_12885</name>
</gene>
<feature type="domain" description="Tyrosine specific protein phosphatases" evidence="3">
    <location>
        <begin position="121"/>
        <end position="188"/>
    </location>
</feature>
<dbReference type="Proteomes" id="UP000675940">
    <property type="component" value="Unassembled WGS sequence"/>
</dbReference>
<name>A0A940MRI4_9RHOB</name>
<dbReference type="InterPro" id="IPR057023">
    <property type="entry name" value="PTP-SAK"/>
</dbReference>
<evidence type="ECO:0000313" key="4">
    <source>
        <dbReference type="EMBL" id="MBP0483383.1"/>
    </source>
</evidence>
<sequence>MLARLRDTLDRAERKLRYSFGHDITDPVARRWSRLHYHIFDHAFLRVLWSNFFQIAPGVYRSNQPTHARFERYAKMGIKTVVNLRGEDKWAHYLFEKESLESLGMTLVNAKLWARVAAPRQKIIDVIEALRAAEKPMMFHCKSGADRAGFVAAMYLLVFENAPLEVAQKQLGLKYIHLDFTKTGVQDYVLRVYGARLKIGEIGFEEWIRHEYRSAALQDGWDNRRAEHEVAQQLIVERAALEAEA</sequence>
<dbReference type="InterPro" id="IPR029021">
    <property type="entry name" value="Prot-tyrosine_phosphatase-like"/>
</dbReference>
<dbReference type="PANTHER" id="PTHR31126">
    <property type="entry name" value="TYROSINE-PROTEIN PHOSPHATASE"/>
    <property type="match status" value="1"/>
</dbReference>
<evidence type="ECO:0000259" key="3">
    <source>
        <dbReference type="PROSITE" id="PS50056"/>
    </source>
</evidence>
<dbReference type="PANTHER" id="PTHR31126:SF72">
    <property type="entry name" value="DUAL SPECIFICITY PROTEIN PHOSPHATASE TPBA"/>
    <property type="match status" value="1"/>
</dbReference>